<evidence type="ECO:0000313" key="3">
    <source>
        <dbReference type="Proteomes" id="UP000324222"/>
    </source>
</evidence>
<dbReference type="Proteomes" id="UP000324222">
    <property type="component" value="Unassembled WGS sequence"/>
</dbReference>
<name>A0A5B7DWJ9_PORTR</name>
<dbReference type="AlphaFoldDB" id="A0A5B7DWJ9"/>
<comment type="caution">
    <text evidence="2">The sequence shown here is derived from an EMBL/GenBank/DDBJ whole genome shotgun (WGS) entry which is preliminary data.</text>
</comment>
<reference evidence="2 3" key="1">
    <citation type="submission" date="2019-05" db="EMBL/GenBank/DDBJ databases">
        <title>Another draft genome of Portunus trituberculatus and its Hox gene families provides insights of decapod evolution.</title>
        <authorList>
            <person name="Jeong J.-H."/>
            <person name="Song I."/>
            <person name="Kim S."/>
            <person name="Choi T."/>
            <person name="Kim D."/>
            <person name="Ryu S."/>
            <person name="Kim W."/>
        </authorList>
    </citation>
    <scope>NUCLEOTIDE SEQUENCE [LARGE SCALE GENOMIC DNA]</scope>
    <source>
        <tissue evidence="2">Muscle</tissue>
    </source>
</reference>
<protein>
    <recommendedName>
        <fullName evidence="4">Secreted protein</fullName>
    </recommendedName>
</protein>
<sequence length="94" mass="10351">MGWCTATLLSFVHLILTYTMIYARASHPGARLTSVYISSMVRRMNGGRDEKESKSNPGCLSATYFFLPKKHMAMLFQSGGDSGMDCAATLYLGE</sequence>
<keyword evidence="1" id="KW-0732">Signal</keyword>
<feature type="chain" id="PRO_5022765614" description="Secreted protein" evidence="1">
    <location>
        <begin position="26"/>
        <end position="94"/>
    </location>
</feature>
<keyword evidence="3" id="KW-1185">Reference proteome</keyword>
<evidence type="ECO:0008006" key="4">
    <source>
        <dbReference type="Google" id="ProtNLM"/>
    </source>
</evidence>
<evidence type="ECO:0000313" key="2">
    <source>
        <dbReference type="EMBL" id="MPC25645.1"/>
    </source>
</evidence>
<organism evidence="2 3">
    <name type="scientific">Portunus trituberculatus</name>
    <name type="common">Swimming crab</name>
    <name type="synonym">Neptunus trituberculatus</name>
    <dbReference type="NCBI Taxonomy" id="210409"/>
    <lineage>
        <taxon>Eukaryota</taxon>
        <taxon>Metazoa</taxon>
        <taxon>Ecdysozoa</taxon>
        <taxon>Arthropoda</taxon>
        <taxon>Crustacea</taxon>
        <taxon>Multicrustacea</taxon>
        <taxon>Malacostraca</taxon>
        <taxon>Eumalacostraca</taxon>
        <taxon>Eucarida</taxon>
        <taxon>Decapoda</taxon>
        <taxon>Pleocyemata</taxon>
        <taxon>Brachyura</taxon>
        <taxon>Eubrachyura</taxon>
        <taxon>Portunoidea</taxon>
        <taxon>Portunidae</taxon>
        <taxon>Portuninae</taxon>
        <taxon>Portunus</taxon>
    </lineage>
</organism>
<feature type="signal peptide" evidence="1">
    <location>
        <begin position="1"/>
        <end position="25"/>
    </location>
</feature>
<accession>A0A5B7DWJ9</accession>
<evidence type="ECO:0000256" key="1">
    <source>
        <dbReference type="SAM" id="SignalP"/>
    </source>
</evidence>
<dbReference type="EMBL" id="VSRR010001490">
    <property type="protein sequence ID" value="MPC25645.1"/>
    <property type="molecule type" value="Genomic_DNA"/>
</dbReference>
<proteinExistence type="predicted"/>
<gene>
    <name evidence="2" type="ORF">E2C01_018767</name>
</gene>